<organism evidence="1">
    <name type="scientific">Medicago truncatula</name>
    <name type="common">Barrel medic</name>
    <name type="synonym">Medicago tribuloides</name>
    <dbReference type="NCBI Taxonomy" id="3880"/>
    <lineage>
        <taxon>Eukaryota</taxon>
        <taxon>Viridiplantae</taxon>
        <taxon>Streptophyta</taxon>
        <taxon>Embryophyta</taxon>
        <taxon>Tracheophyta</taxon>
        <taxon>Spermatophyta</taxon>
        <taxon>Magnoliopsida</taxon>
        <taxon>eudicotyledons</taxon>
        <taxon>Gunneridae</taxon>
        <taxon>Pentapetalae</taxon>
        <taxon>rosids</taxon>
        <taxon>fabids</taxon>
        <taxon>Fabales</taxon>
        <taxon>Fabaceae</taxon>
        <taxon>Papilionoideae</taxon>
        <taxon>50 kb inversion clade</taxon>
        <taxon>NPAAA clade</taxon>
        <taxon>Hologalegina</taxon>
        <taxon>IRL clade</taxon>
        <taxon>Trifolieae</taxon>
        <taxon>Medicago</taxon>
    </lineage>
</organism>
<protein>
    <submittedName>
        <fullName evidence="1">Uncharacterized protein</fullName>
    </submittedName>
</protein>
<dbReference type="EMBL" id="BT142535">
    <property type="protein sequence ID" value="AFK42329.1"/>
    <property type="molecule type" value="mRNA"/>
</dbReference>
<proteinExistence type="evidence at transcript level"/>
<evidence type="ECO:0000313" key="1">
    <source>
        <dbReference type="EMBL" id="AFK42329.1"/>
    </source>
</evidence>
<sequence length="56" mass="6293">MNEIVKQTVCTTIRSAAAQIHKNGFLADAVTVPCKQSSIRLLSCLKEPYRRSCQRK</sequence>
<reference evidence="1" key="1">
    <citation type="submission" date="2012-05" db="EMBL/GenBank/DDBJ databases">
        <authorList>
            <person name="Krishnakumar V."/>
            <person name="Cheung F."/>
            <person name="Xiao Y."/>
            <person name="Chan A."/>
            <person name="Moskal W.A."/>
            <person name="Town C.D."/>
        </authorList>
    </citation>
    <scope>NUCLEOTIDE SEQUENCE</scope>
</reference>
<dbReference type="AlphaFoldDB" id="I3SPY7"/>
<accession>I3SPY7</accession>
<name>I3SPY7_MEDTR</name>